<dbReference type="InterPro" id="IPR006566">
    <property type="entry name" value="FBD"/>
</dbReference>
<dbReference type="SUPFAM" id="SSF81383">
    <property type="entry name" value="F-box domain"/>
    <property type="match status" value="1"/>
</dbReference>
<feature type="domain" description="FBD" evidence="1">
    <location>
        <begin position="312"/>
        <end position="397"/>
    </location>
</feature>
<dbReference type="AlphaFoldDB" id="A0A2N9GYL3"/>
<dbReference type="CDD" id="cd22160">
    <property type="entry name" value="F-box_AtFBL13-like"/>
    <property type="match status" value="1"/>
</dbReference>
<evidence type="ECO:0000259" key="1">
    <source>
        <dbReference type="SMART" id="SM00579"/>
    </source>
</evidence>
<dbReference type="InterPro" id="IPR036047">
    <property type="entry name" value="F-box-like_dom_sf"/>
</dbReference>
<proteinExistence type="predicted"/>
<gene>
    <name evidence="2" type="ORF">FSB_LOCUS32520</name>
</gene>
<evidence type="ECO:0000313" key="2">
    <source>
        <dbReference type="EMBL" id="SPD04638.1"/>
    </source>
</evidence>
<sequence>MKVKEMNERAKRAERRERQINARLGNATTLTLTNTNTDDIISTLLDSLLCHILSFLSTQNAVLTSTLSSRWRPLWTLVPTLDLDEFDLVKIDYTDLIFNNVEEINVYIAPYDYVDILNNEPLELPHTLFLHITLLVLKLRGFLLNPPFTCAFPTLNILSLEDVSYANNDSISTLLAACPCLLDLTINVCSRDFMKLDNNGVKFNIIVNTPALNYFYFGGHLGEVVVLENFPNLVESVLHDVEYYNKGIQVYPRRVRNLMGPLYNVTSMKLYMGITEILCSASNDAVPMFHNLFTLKFYGYLRLKPNAWHEVRLLLSRAPNLQILVFQLMLDSNFRCSTTEGYGVEMELVRQILKAATVLKTMTITVKSHLSSEEKLCICKELMKFPRSSRNCQIAFN</sequence>
<dbReference type="EMBL" id="OIVN01002557">
    <property type="protein sequence ID" value="SPD04638.1"/>
    <property type="molecule type" value="Genomic_DNA"/>
</dbReference>
<organism evidence="2">
    <name type="scientific">Fagus sylvatica</name>
    <name type="common">Beechnut</name>
    <dbReference type="NCBI Taxonomy" id="28930"/>
    <lineage>
        <taxon>Eukaryota</taxon>
        <taxon>Viridiplantae</taxon>
        <taxon>Streptophyta</taxon>
        <taxon>Embryophyta</taxon>
        <taxon>Tracheophyta</taxon>
        <taxon>Spermatophyta</taxon>
        <taxon>Magnoliopsida</taxon>
        <taxon>eudicotyledons</taxon>
        <taxon>Gunneridae</taxon>
        <taxon>Pentapetalae</taxon>
        <taxon>rosids</taxon>
        <taxon>fabids</taxon>
        <taxon>Fagales</taxon>
        <taxon>Fagaceae</taxon>
        <taxon>Fagus</taxon>
    </lineage>
</organism>
<dbReference type="InterPro" id="IPR050232">
    <property type="entry name" value="FBL13/AtMIF1-like"/>
</dbReference>
<dbReference type="SMART" id="SM00579">
    <property type="entry name" value="FBD"/>
    <property type="match status" value="1"/>
</dbReference>
<reference evidence="2" key="1">
    <citation type="submission" date="2018-02" db="EMBL/GenBank/DDBJ databases">
        <authorList>
            <person name="Cohen D.B."/>
            <person name="Kent A.D."/>
        </authorList>
    </citation>
    <scope>NUCLEOTIDE SEQUENCE</scope>
</reference>
<dbReference type="PANTHER" id="PTHR31900">
    <property type="entry name" value="F-BOX/RNI SUPERFAMILY PROTEIN-RELATED"/>
    <property type="match status" value="1"/>
</dbReference>
<dbReference type="PANTHER" id="PTHR31900:SF30">
    <property type="entry name" value="SUPERFAMILY PROTEIN, PUTATIVE-RELATED"/>
    <property type="match status" value="1"/>
</dbReference>
<accession>A0A2N9GYL3</accession>
<name>A0A2N9GYL3_FAGSY</name>
<protein>
    <recommendedName>
        <fullName evidence="1">FBD domain-containing protein</fullName>
    </recommendedName>
</protein>
<dbReference type="InterPro" id="IPR053781">
    <property type="entry name" value="F-box_AtFBL13-like"/>
</dbReference>